<feature type="disulfide bond" evidence="5">
    <location>
        <begin position="1182"/>
        <end position="1209"/>
    </location>
</feature>
<feature type="disulfide bond" evidence="5">
    <location>
        <begin position="1001"/>
        <end position="1028"/>
    </location>
</feature>
<feature type="domain" description="EGF-like" evidence="6">
    <location>
        <begin position="1989"/>
        <end position="2020"/>
    </location>
</feature>
<gene>
    <name evidence="9" type="primary">LOC106810410</name>
</gene>
<keyword evidence="3 4" id="KW-1015">Disulfide bond</keyword>
<feature type="disulfide bond" evidence="4">
    <location>
        <begin position="1992"/>
        <end position="2002"/>
    </location>
</feature>
<dbReference type="PROSITE" id="PS01186">
    <property type="entry name" value="EGF_2"/>
    <property type="match status" value="1"/>
</dbReference>
<feature type="disulfide bond" evidence="4">
    <location>
        <begin position="1978"/>
        <end position="1987"/>
    </location>
</feature>
<evidence type="ECO:0000256" key="2">
    <source>
        <dbReference type="ARBA" id="ARBA00022737"/>
    </source>
</evidence>
<feature type="domain" description="Sushi" evidence="7">
    <location>
        <begin position="911"/>
        <end position="969"/>
    </location>
</feature>
<keyword evidence="8" id="KW-1185">Reference proteome</keyword>
<feature type="disulfide bond" evidence="5">
    <location>
        <begin position="1309"/>
        <end position="1336"/>
    </location>
</feature>
<feature type="disulfide bond" evidence="5">
    <location>
        <begin position="349"/>
        <end position="376"/>
    </location>
</feature>
<dbReference type="InterPro" id="IPR051277">
    <property type="entry name" value="SEZ6_CSMD_C4BPB_Regulators"/>
</dbReference>
<feature type="domain" description="Sushi" evidence="7">
    <location>
        <begin position="497"/>
        <end position="554"/>
    </location>
</feature>
<feature type="disulfide bond" evidence="5">
    <location>
        <begin position="641"/>
        <end position="668"/>
    </location>
</feature>
<feature type="disulfide bond" evidence="5">
    <location>
        <begin position="1601"/>
        <end position="1628"/>
    </location>
</feature>
<dbReference type="PANTHER" id="PTHR45656">
    <property type="entry name" value="PROTEIN CBR-CLEC-78"/>
    <property type="match status" value="1"/>
</dbReference>
<evidence type="ECO:0000313" key="9">
    <source>
        <dbReference type="RefSeq" id="XP_014669247.1"/>
    </source>
</evidence>
<feature type="disulfide bond" evidence="5">
    <location>
        <begin position="1840"/>
        <end position="1867"/>
    </location>
</feature>
<feature type="disulfide bond" evidence="5">
    <location>
        <begin position="1061"/>
        <end position="1088"/>
    </location>
</feature>
<feature type="domain" description="Sushi" evidence="7">
    <location>
        <begin position="260"/>
        <end position="317"/>
    </location>
</feature>
<feature type="domain" description="Sushi" evidence="7">
    <location>
        <begin position="318"/>
        <end position="378"/>
    </location>
</feature>
<evidence type="ECO:0000256" key="5">
    <source>
        <dbReference type="PROSITE-ProRule" id="PRU00302"/>
    </source>
</evidence>
<comment type="caution">
    <text evidence="4">Lacks conserved residue(s) required for the propagation of feature annotation.</text>
</comment>
<feature type="disulfide bond" evidence="5">
    <location>
        <begin position="57"/>
        <end position="84"/>
    </location>
</feature>
<feature type="domain" description="Sushi" evidence="7">
    <location>
        <begin position="1280"/>
        <end position="1338"/>
    </location>
</feature>
<feature type="disulfide bond" evidence="5">
    <location>
        <begin position="792"/>
        <end position="835"/>
    </location>
</feature>
<dbReference type="PANTHER" id="PTHR45656:SF4">
    <property type="entry name" value="PROTEIN CBR-CLEC-78"/>
    <property type="match status" value="1"/>
</dbReference>
<feature type="domain" description="Sushi" evidence="7">
    <location>
        <begin position="1339"/>
        <end position="1396"/>
    </location>
</feature>
<evidence type="ECO:0000259" key="7">
    <source>
        <dbReference type="PROSITE" id="PS50923"/>
    </source>
</evidence>
<evidence type="ECO:0000313" key="8">
    <source>
        <dbReference type="Proteomes" id="UP000695022"/>
    </source>
</evidence>
<protein>
    <submittedName>
        <fullName evidence="9">Sushi, von Willebrand factor type A, EGF and pentraxin domain-containing protein 1-like isoform X1</fullName>
    </submittedName>
</protein>
<proteinExistence type="predicted"/>
<feature type="domain" description="Sushi" evidence="7">
    <location>
        <begin position="379"/>
        <end position="436"/>
    </location>
</feature>
<feature type="domain" description="Sushi" evidence="7">
    <location>
        <begin position="613"/>
        <end position="670"/>
    </location>
</feature>
<keyword evidence="4" id="KW-0245">EGF-like domain</keyword>
<feature type="domain" description="Sushi" evidence="7">
    <location>
        <begin position="143"/>
        <end position="200"/>
    </location>
</feature>
<accession>A0ABM1EAM6</accession>
<feature type="disulfide bond" evidence="4">
    <location>
        <begin position="1960"/>
        <end position="1970"/>
    </location>
</feature>
<feature type="disulfide bond" evidence="5">
    <location>
        <begin position="881"/>
        <end position="908"/>
    </location>
</feature>
<feature type="domain" description="Sushi" evidence="7">
    <location>
        <begin position="19"/>
        <end position="84"/>
    </location>
</feature>
<feature type="domain" description="Sushi" evidence="7">
    <location>
        <begin position="1513"/>
        <end position="1572"/>
    </location>
</feature>
<evidence type="ECO:0000256" key="4">
    <source>
        <dbReference type="PROSITE-ProRule" id="PRU00076"/>
    </source>
</evidence>
<dbReference type="GeneID" id="106810410"/>
<feature type="domain" description="Sushi" evidence="7">
    <location>
        <begin position="970"/>
        <end position="1030"/>
    </location>
</feature>
<feature type="disulfide bond" evidence="5">
    <location>
        <begin position="1543"/>
        <end position="1570"/>
    </location>
</feature>
<dbReference type="SMART" id="SM00181">
    <property type="entry name" value="EGF"/>
    <property type="match status" value="3"/>
</dbReference>
<feature type="disulfide bond" evidence="5">
    <location>
        <begin position="407"/>
        <end position="434"/>
    </location>
</feature>
<feature type="domain" description="Sushi" evidence="7">
    <location>
        <begin position="1631"/>
        <end position="1688"/>
    </location>
</feature>
<dbReference type="PROSITE" id="PS50026">
    <property type="entry name" value="EGF_3"/>
    <property type="match status" value="2"/>
</dbReference>
<dbReference type="PROSITE" id="PS00022">
    <property type="entry name" value="EGF_1"/>
    <property type="match status" value="1"/>
</dbReference>
<sequence>MPFNLCDSGRWVNMAPTCPACSSSINSSTDCCLLAELEHGHTIYDGLHPGERIAYRCDDGYTLVGNVTLLCLPDRKWNVRQPRCVPQCPPIPALDNGHVEGGFAVGSRAVFTCHPGYKLLGDGILLCKVDRTWSADFPLCLLVSCMRPQPPENGSVRVEGTIAGGRSHYSCDDGFVLRGDKLTTCHDTGEWDSVVPSCIRAVCRPMQLLQNGHVNVTDNTRVGSRAAVVCNRGFRLHGKRWVTCQETLQWSVHTSQCLPMTCTVPQVPQHGRESHTGVGVGDTIFFACDKGFMRQGAATASCHDDGTWSSRPPRCVEVFCVKPSLVRHASIQGGGRERYQVGNYVQYVCEPGFQLVGRSRLICYADGTWSYDTPTCMAVHCAELPAVADGSYYTDSDEYESVASLVCNPGYKVIDDDTIQCNEDGTWTNPSGHCSEVNCYAPPSVSNGFLINTLTNFMYGSMAEYRCYLGYNVGPSTGLKCSENGTWIGELPVCREISCPAPTSIENGEYSHDGLLYTDSITYECHAGYRLSGAPVHTCLLTGEWDAVAPVCIKHNCSTLRPPIHGLVDVNGNAVGSVANFSCEPGYRISGVSMLTCQKDESWDNVTPECVAIECAMLYPPNHGYLHIENNVVGSLANYSCERGYLLKGEAQLQCDSVGMWSSDLPVCEEITCVTPQQIQGGNVVALKPRYRVNDTVTYACVSGYRMRGSRQRICTANGRWSGSFLPHCELIVCPILEAIENGIWVYDNNTVDSHAQLVCDEGYRTDDAEPLTCSDGGSWTGTIGLCRVVTCDNPPIISNSLMLTAKAPFTFNATVTYECMLGYTPSRESLQITCSANGTWEADEEPQCLPISCAYPDAISRGYITVDGSGTYGDSVTYSCEAGYRLVGDATRVCNMSGEWSALEPRCEKVVCISEEIEHGAAMSHDHDVVPAMLTWYECDIGYRLVGARVRLCGDDGTFNTTQPICDRVYCPDPAVADLLLSYLPPHTSPVYGSVVSYTCPTGYALNGSSTRECSGDGDWSSEEPSCERVTCPDPPVIENGWPVLPATPQAAGSVISYECSHGFDLLGSRTLECSEDGTWGDKLPVCGRARCQADVLPKIENGFIQVSGSEFGSTATIACNYGYKVTGNLKLRCLANSTWQELEQGGHCGLVTCPKPRAIQNGIVSAATALQPGTTISYSCMAGYRLSGQRNRTCTGNGTWNGEEPSCERITCIPPGRTPNGITEGDSFLFGDEVSYTCIYGFHLLINRITDSKRLSVYRRICNHDGSWSNAVPECVQTLCPDLPAVSNGEHSRFARNIVNTTVTYSCNLGYTLEGRGKLVCRENGVWDANPPSCERVTCGKPAHVPYAIVTGDKFAFGDSLTYECTHGYRTDGSFRIQCLPSGKWTTPTPRCVAVTCQLPNVDDGTLIYATEPISIGDGVMLTCEPGYVAGNETASATCGADGTLSSLLTCIPAVCPAIPVVDGAVRTGASSKVGAIVTYRCSDGFVQDGPTDVICQPNMTWSDAPRCLRIQCDEPPSVQHGNFRPQSSMHFFDDLVIYSCGDGYELYGDNVLICSATGRWEGWPPVCQPVLCGRPPIIEYASTVVQQLTYGSQAEYVCNTGYILKGPTKVFCMADGTWTPQGSTCTVVSCGSPPLLLNGNVKHNATTFGSIVTYSCQRGYGLTGESSMQCGQDGQWSGSLPDCVPVDCGEPIAPRFGKLWIESSVYLSRAVYSCDEGYRLLGRTTRHCLHTGRWSGETPRCSHVSGMFCIPPDKFLHGYVINLGTYYGDEIKFVCEDGFQLLGNASAVCQRDGRWSGEQPACQLGAESLCLAPPTPPRALGGNRSAFREGETVTFACQPGYTPLQDLSVTCLPDGNWTRPHGLCTRETCGRPPVNHGAVIVGTSYYVGDYVTATCPPGKMPSGGTVLRCTEARLWSGTAICQAYCKGGCHNGGVCTSYNRCVCESGWTGPTCRQPVCVLPCLHGGHCVSPYSCRCTSSYSGPRCETPVCEQPCLNGGACIAPNTCICPIGFLPPTCLPRATPMSLTKDLMKKQNPMSMIMK</sequence>
<evidence type="ECO:0000256" key="1">
    <source>
        <dbReference type="ARBA" id="ARBA00022729"/>
    </source>
</evidence>
<feature type="domain" description="Sushi" evidence="7">
    <location>
        <begin position="437"/>
        <end position="496"/>
    </location>
</feature>
<feature type="disulfide bond" evidence="5">
    <location>
        <begin position="760"/>
        <end position="787"/>
    </location>
</feature>
<dbReference type="SMART" id="SM00032">
    <property type="entry name" value="CCP"/>
    <property type="match status" value="32"/>
</dbReference>
<feature type="domain" description="Sushi" evidence="7">
    <location>
        <begin position="1870"/>
        <end position="1926"/>
    </location>
</feature>
<feature type="domain" description="Sushi" evidence="7">
    <location>
        <begin position="671"/>
        <end position="731"/>
    </location>
</feature>
<feature type="domain" description="EGF-like" evidence="6">
    <location>
        <begin position="1956"/>
        <end position="1988"/>
    </location>
</feature>
<keyword evidence="2" id="KW-0677">Repeat</keyword>
<feature type="disulfide bond" evidence="5">
    <location>
        <begin position="171"/>
        <end position="198"/>
    </location>
</feature>
<feature type="domain" description="Sushi" evidence="7">
    <location>
        <begin position="1031"/>
        <end position="1090"/>
    </location>
</feature>
<feature type="disulfide bond" evidence="5">
    <location>
        <begin position="113"/>
        <end position="140"/>
    </location>
</feature>
<feature type="domain" description="Sushi" evidence="7">
    <location>
        <begin position="1689"/>
        <end position="1746"/>
    </location>
</feature>
<feature type="disulfide bond" evidence="5">
    <location>
        <begin position="1717"/>
        <end position="1744"/>
    </location>
</feature>
<dbReference type="PROSITE" id="PS50923">
    <property type="entry name" value="SUSHI"/>
    <property type="match status" value="31"/>
</dbReference>
<feature type="domain" description="Sushi" evidence="7">
    <location>
        <begin position="1153"/>
        <end position="1211"/>
    </location>
</feature>
<feature type="domain" description="Sushi" evidence="7">
    <location>
        <begin position="790"/>
        <end position="851"/>
    </location>
</feature>
<feature type="domain" description="Sushi" evidence="7">
    <location>
        <begin position="1456"/>
        <end position="1512"/>
    </location>
</feature>
<dbReference type="Gene3D" id="2.10.70.10">
    <property type="entry name" value="Complement Module, domain 1"/>
    <property type="match status" value="32"/>
</dbReference>
<feature type="disulfide bond" evidence="5">
    <location>
        <begin position="230"/>
        <end position="257"/>
    </location>
</feature>
<feature type="disulfide bond" evidence="5">
    <location>
        <begin position="467"/>
        <end position="494"/>
    </location>
</feature>
<dbReference type="InterPro" id="IPR000742">
    <property type="entry name" value="EGF"/>
</dbReference>
<dbReference type="Pfam" id="PF00084">
    <property type="entry name" value="Sushi"/>
    <property type="match status" value="32"/>
</dbReference>
<feature type="disulfide bond" evidence="5">
    <location>
        <begin position="1778"/>
        <end position="1805"/>
    </location>
</feature>
<feature type="disulfide bond" evidence="5">
    <location>
        <begin position="320"/>
        <end position="363"/>
    </location>
</feature>
<feature type="disulfide bond" evidence="5">
    <location>
        <begin position="972"/>
        <end position="1015"/>
    </location>
</feature>
<feature type="domain" description="Sushi" evidence="7">
    <location>
        <begin position="1750"/>
        <end position="1807"/>
    </location>
</feature>
<dbReference type="Gene3D" id="2.10.25.10">
    <property type="entry name" value="Laminin"/>
    <property type="match status" value="1"/>
</dbReference>
<feature type="domain" description="Sushi" evidence="7">
    <location>
        <begin position="555"/>
        <end position="612"/>
    </location>
</feature>
<evidence type="ECO:0000256" key="3">
    <source>
        <dbReference type="ARBA" id="ARBA00023157"/>
    </source>
</evidence>
<feature type="disulfide bond" evidence="5">
    <location>
        <begin position="583"/>
        <end position="610"/>
    </location>
</feature>
<dbReference type="CDD" id="cd00033">
    <property type="entry name" value="CCP"/>
    <property type="match status" value="31"/>
</dbReference>
<feature type="domain" description="Sushi" evidence="7">
    <location>
        <begin position="1212"/>
        <end position="1279"/>
    </location>
</feature>
<evidence type="ECO:0000259" key="6">
    <source>
        <dbReference type="PROSITE" id="PS50026"/>
    </source>
</evidence>
<feature type="domain" description="Sushi" evidence="7">
    <location>
        <begin position="86"/>
        <end position="142"/>
    </location>
</feature>
<feature type="disulfide bond" evidence="5">
    <location>
        <begin position="1659"/>
        <end position="1686"/>
    </location>
</feature>
<feature type="domain" description="Sushi" evidence="7">
    <location>
        <begin position="1091"/>
        <end position="1152"/>
    </location>
</feature>
<keyword evidence="5" id="KW-0768">Sushi</keyword>
<feature type="domain" description="Sushi" evidence="7">
    <location>
        <begin position="732"/>
        <end position="789"/>
    </location>
</feature>
<feature type="disulfide bond" evidence="5">
    <location>
        <begin position="1367"/>
        <end position="1394"/>
    </location>
</feature>
<dbReference type="RefSeq" id="XP_014669247.1">
    <property type="nucleotide sequence ID" value="XM_014813761.1"/>
</dbReference>
<dbReference type="InterPro" id="IPR035976">
    <property type="entry name" value="Sushi/SCR/CCP_sf"/>
</dbReference>
<feature type="disulfide bond" evidence="5">
    <location>
        <begin position="288"/>
        <end position="315"/>
    </location>
</feature>
<keyword evidence="1" id="KW-0732">Signal</keyword>
<feature type="domain" description="Sushi" evidence="7">
    <location>
        <begin position="1811"/>
        <end position="1869"/>
    </location>
</feature>
<feature type="disulfide bond" evidence="5">
    <location>
        <begin position="525"/>
        <end position="552"/>
    </location>
</feature>
<feature type="domain" description="Sushi" evidence="7">
    <location>
        <begin position="852"/>
        <end position="910"/>
    </location>
</feature>
<dbReference type="Proteomes" id="UP000695022">
    <property type="component" value="Unplaced"/>
</dbReference>
<feature type="domain" description="Sushi" evidence="7">
    <location>
        <begin position="1573"/>
        <end position="1630"/>
    </location>
</feature>
<name>A0ABM1EAM6_PRICU</name>
<dbReference type="SUPFAM" id="SSF57535">
    <property type="entry name" value="Complement control module/SCR domain"/>
    <property type="match status" value="32"/>
</dbReference>
<organism evidence="8 9">
    <name type="scientific">Priapulus caudatus</name>
    <name type="common">Priapulid worm</name>
    <dbReference type="NCBI Taxonomy" id="37621"/>
    <lineage>
        <taxon>Eukaryota</taxon>
        <taxon>Metazoa</taxon>
        <taxon>Ecdysozoa</taxon>
        <taxon>Scalidophora</taxon>
        <taxon>Priapulida</taxon>
        <taxon>Priapulimorpha</taxon>
        <taxon>Priapulimorphida</taxon>
        <taxon>Priapulidae</taxon>
        <taxon>Priapulus</taxon>
    </lineage>
</organism>
<feature type="domain" description="Sushi" evidence="7">
    <location>
        <begin position="201"/>
        <end position="259"/>
    </location>
</feature>
<reference evidence="9" key="1">
    <citation type="submission" date="2025-08" db="UniProtKB">
        <authorList>
            <consortium name="RefSeq"/>
        </authorList>
    </citation>
    <scope>IDENTIFICATION</scope>
</reference>
<feature type="disulfide bond" evidence="5">
    <location>
        <begin position="940"/>
        <end position="967"/>
    </location>
</feature>
<feature type="disulfide bond" evidence="4">
    <location>
        <begin position="2010"/>
        <end position="2019"/>
    </location>
</feature>
<dbReference type="InterPro" id="IPR000436">
    <property type="entry name" value="Sushi_SCR_CCP_dom"/>
</dbReference>